<keyword evidence="4 16" id="KW-0132">Cell division</keyword>
<evidence type="ECO:0000313" key="20">
    <source>
        <dbReference type="Proteomes" id="UP000248592"/>
    </source>
</evidence>
<dbReference type="RefSeq" id="WP_112294217.1">
    <property type="nucleotide sequence ID" value="NZ_CBCSBS010000002.1"/>
</dbReference>
<dbReference type="Gene3D" id="3.40.710.10">
    <property type="entry name" value="DD-peptidase/beta-lactamase superfamily"/>
    <property type="match status" value="1"/>
</dbReference>
<dbReference type="GO" id="GO:0009252">
    <property type="term" value="P:peptidoglycan biosynthetic process"/>
    <property type="evidence" value="ECO:0007669"/>
    <property type="project" value="UniProtKB-UniRule"/>
</dbReference>
<proteinExistence type="inferred from homology"/>
<evidence type="ECO:0000256" key="13">
    <source>
        <dbReference type="ARBA" id="ARBA00023210"/>
    </source>
</evidence>
<evidence type="ECO:0000256" key="3">
    <source>
        <dbReference type="ARBA" id="ARBA00022519"/>
    </source>
</evidence>
<dbReference type="GO" id="GO:0008955">
    <property type="term" value="F:peptidoglycan glycosyltransferase activity"/>
    <property type="evidence" value="ECO:0007669"/>
    <property type="project" value="InterPro"/>
</dbReference>
<evidence type="ECO:0000256" key="14">
    <source>
        <dbReference type="ARBA" id="ARBA00023306"/>
    </source>
</evidence>
<keyword evidence="5 16" id="KW-0121">Carboxypeptidase</keyword>
<sequence>MRPVGFSTTPNLVLRLPMWRSRLMLFLLFFVFMLLLLRAFWIQGPGNAFYEAKAVRGTQRELELPASRGKILDRNGNVIATSLEAKSVIAYNDTVPDDLSAEKLHQLASLLQMNEADLRRKLKEERKQVFLKRQVDPAVAQQIKQLEIPGIGLNNEYRRFYPEGEAMAHVVGFTNVEDRGQEGMELSHEKELAARPGQRRVVVDRLGRIVEDVAIEQEPQNGKDLQLSIDSKIQYLAYNAVKNAVEEHHAKAGGAVVLDTQTGEILALANYPSYNPNNRRNLTGEQLRNRVLTDTFEPGSTMKPFTISTALEKGAITPNTNMVIGASYLIGPKPITDIHPYGNLTVSQVIQKSSNIGTAKIAMNNLSPEEMWNMYSAVGFGQAPKIGFPGAVSGTLHPYQKWGASDQARIAFGYGISASLFQVARAYTIFARDGELVPLTIQRSSEVKSGVRVISAKTAIEMRSMLETVTEPGGTAVKAQADGYRVGGKTGTAHKLVGKGYGNSYRAYFAGIAPISTPRIVVAVMIDEPTGGSHYGGDVAAPVFSTIVSETLRTLNVLPDANIKQMVSDEVKRPVENPVTGLKTQQVVLKR</sequence>
<dbReference type="GO" id="GO:0043093">
    <property type="term" value="P:FtsZ-dependent cytokinesis"/>
    <property type="evidence" value="ECO:0007669"/>
    <property type="project" value="UniProtKB-UniRule"/>
</dbReference>
<keyword evidence="7 16" id="KW-0812">Transmembrane</keyword>
<keyword evidence="3 16" id="KW-0997">Cell inner membrane</keyword>
<dbReference type="GO" id="GO:0008360">
    <property type="term" value="P:regulation of cell shape"/>
    <property type="evidence" value="ECO:0007669"/>
    <property type="project" value="UniProtKB-KW"/>
</dbReference>
<evidence type="ECO:0000256" key="6">
    <source>
        <dbReference type="ARBA" id="ARBA00022670"/>
    </source>
</evidence>
<keyword evidence="9 16" id="KW-0133">Cell shape</keyword>
<evidence type="ECO:0000259" key="17">
    <source>
        <dbReference type="Pfam" id="PF00905"/>
    </source>
</evidence>
<dbReference type="InterPro" id="IPR012338">
    <property type="entry name" value="Beta-lactam/transpept-like"/>
</dbReference>
<keyword evidence="12 16" id="KW-0472">Membrane</keyword>
<dbReference type="GO" id="GO:0071555">
    <property type="term" value="P:cell wall organization"/>
    <property type="evidence" value="ECO:0007669"/>
    <property type="project" value="UniProtKB-KW"/>
</dbReference>
<organism evidence="19 20">
    <name type="scientific">Polynucleobacter paneuropaeus</name>
    <dbReference type="NCBI Taxonomy" id="2527775"/>
    <lineage>
        <taxon>Bacteria</taxon>
        <taxon>Pseudomonadati</taxon>
        <taxon>Pseudomonadota</taxon>
        <taxon>Betaproteobacteria</taxon>
        <taxon>Burkholderiales</taxon>
        <taxon>Burkholderiaceae</taxon>
        <taxon>Polynucleobacter</taxon>
    </lineage>
</organism>
<keyword evidence="8 16" id="KW-0378">Hydrolase</keyword>
<dbReference type="Gene3D" id="3.90.1310.10">
    <property type="entry name" value="Penicillin-binding protein 2a (Domain 2)"/>
    <property type="match status" value="1"/>
</dbReference>
<dbReference type="GO" id="GO:0008658">
    <property type="term" value="F:penicillin binding"/>
    <property type="evidence" value="ECO:0007669"/>
    <property type="project" value="InterPro"/>
</dbReference>
<keyword evidence="2 16" id="KW-1003">Cell membrane</keyword>
<dbReference type="GO" id="GO:0006508">
    <property type="term" value="P:proteolysis"/>
    <property type="evidence" value="ECO:0007669"/>
    <property type="project" value="UniProtKB-KW"/>
</dbReference>
<evidence type="ECO:0000256" key="15">
    <source>
        <dbReference type="ARBA" id="ARBA00023316"/>
    </source>
</evidence>
<dbReference type="UniPathway" id="UPA00219"/>
<keyword evidence="10 16" id="KW-0573">Peptidoglycan synthesis</keyword>
<dbReference type="InterPro" id="IPR005311">
    <property type="entry name" value="PBP_dimer"/>
</dbReference>
<name>A0A2Z4JQL0_9BURK</name>
<dbReference type="Proteomes" id="UP000248592">
    <property type="component" value="Chromosome"/>
</dbReference>
<keyword evidence="11 16" id="KW-1133">Transmembrane helix</keyword>
<evidence type="ECO:0000256" key="12">
    <source>
        <dbReference type="ARBA" id="ARBA00023136"/>
    </source>
</evidence>
<keyword evidence="15 16" id="KW-0961">Cell wall biogenesis/degradation</keyword>
<comment type="pathway">
    <text evidence="16">Cell wall biogenesis; peptidoglycan biosynthesis.</text>
</comment>
<dbReference type="GO" id="GO:0000917">
    <property type="term" value="P:division septum assembly"/>
    <property type="evidence" value="ECO:0007669"/>
    <property type="project" value="UniProtKB-KW"/>
</dbReference>
<protein>
    <recommendedName>
        <fullName evidence="16">Peptidoglycan D,D-transpeptidase FtsI</fullName>
        <ecNumber evidence="16">3.4.16.4</ecNumber>
    </recommendedName>
    <alternativeName>
        <fullName evidence="16">Penicillin-binding protein 3</fullName>
        <shortName evidence="16">PBP-3</shortName>
    </alternativeName>
</protein>
<dbReference type="Gene3D" id="3.30.450.330">
    <property type="match status" value="1"/>
</dbReference>
<dbReference type="EMBL" id="CP030085">
    <property type="protein sequence ID" value="AWW49050.1"/>
    <property type="molecule type" value="Genomic_DNA"/>
</dbReference>
<evidence type="ECO:0000256" key="4">
    <source>
        <dbReference type="ARBA" id="ARBA00022618"/>
    </source>
</evidence>
<dbReference type="AlphaFoldDB" id="A0A2Z4JQL0"/>
<evidence type="ECO:0000256" key="9">
    <source>
        <dbReference type="ARBA" id="ARBA00022960"/>
    </source>
</evidence>
<evidence type="ECO:0000256" key="2">
    <source>
        <dbReference type="ARBA" id="ARBA00022475"/>
    </source>
</evidence>
<comment type="subcellular location">
    <subcellularLocation>
        <location evidence="1">Membrane</location>
    </subcellularLocation>
</comment>
<evidence type="ECO:0000256" key="1">
    <source>
        <dbReference type="ARBA" id="ARBA00004370"/>
    </source>
</evidence>
<dbReference type="Pfam" id="PF03717">
    <property type="entry name" value="PBP_dimer"/>
    <property type="match status" value="1"/>
</dbReference>
<keyword evidence="14 16" id="KW-0131">Cell cycle</keyword>
<feature type="domain" description="Penicillin-binding protein dimerisation" evidence="18">
    <location>
        <begin position="64"/>
        <end position="212"/>
    </location>
</feature>
<dbReference type="PANTHER" id="PTHR30627">
    <property type="entry name" value="PEPTIDOGLYCAN D,D-TRANSPEPTIDASE"/>
    <property type="match status" value="1"/>
</dbReference>
<dbReference type="EC" id="3.4.16.4" evidence="16"/>
<dbReference type="InterPro" id="IPR037532">
    <property type="entry name" value="FtsI_transpept"/>
</dbReference>
<accession>A0A2Z4JQL0</accession>
<reference evidence="20" key="1">
    <citation type="submission" date="2018-06" db="EMBL/GenBank/DDBJ databases">
        <title>Description of a new Polynucleobacter species.</title>
        <authorList>
            <person name="Hahn M.W."/>
        </authorList>
    </citation>
    <scope>NUCLEOTIDE SEQUENCE [LARGE SCALE GENOMIC DNA]</scope>
    <source>
        <strain evidence="20">MG-25-Pas1-D2</strain>
    </source>
</reference>
<dbReference type="HAMAP" id="MF_02080">
    <property type="entry name" value="FtsI_transpept"/>
    <property type="match status" value="1"/>
</dbReference>
<evidence type="ECO:0000256" key="11">
    <source>
        <dbReference type="ARBA" id="ARBA00022989"/>
    </source>
</evidence>
<comment type="similarity">
    <text evidence="16">Belongs to the transpeptidase family. FtsI subfamily.</text>
</comment>
<dbReference type="InterPro" id="IPR036138">
    <property type="entry name" value="PBP_dimer_sf"/>
</dbReference>
<evidence type="ECO:0000256" key="7">
    <source>
        <dbReference type="ARBA" id="ARBA00022692"/>
    </source>
</evidence>
<evidence type="ECO:0000256" key="10">
    <source>
        <dbReference type="ARBA" id="ARBA00022984"/>
    </source>
</evidence>
<evidence type="ECO:0000313" key="19">
    <source>
        <dbReference type="EMBL" id="AWW49050.1"/>
    </source>
</evidence>
<dbReference type="PANTHER" id="PTHR30627:SF1">
    <property type="entry name" value="PEPTIDOGLYCAN D,D-TRANSPEPTIDASE FTSI"/>
    <property type="match status" value="1"/>
</dbReference>
<dbReference type="SUPFAM" id="SSF56601">
    <property type="entry name" value="beta-lactamase/transpeptidase-like"/>
    <property type="match status" value="1"/>
</dbReference>
<evidence type="ECO:0000256" key="5">
    <source>
        <dbReference type="ARBA" id="ARBA00022645"/>
    </source>
</evidence>
<dbReference type="InterPro" id="IPR050515">
    <property type="entry name" value="Beta-lactam/transpept"/>
</dbReference>
<dbReference type="GO" id="GO:0009002">
    <property type="term" value="F:serine-type D-Ala-D-Ala carboxypeptidase activity"/>
    <property type="evidence" value="ECO:0007669"/>
    <property type="project" value="UniProtKB-UniRule"/>
</dbReference>
<feature type="domain" description="Penicillin-binding protein transpeptidase" evidence="17">
    <location>
        <begin position="253"/>
        <end position="548"/>
    </location>
</feature>
<dbReference type="Pfam" id="PF00905">
    <property type="entry name" value="Transpeptidase"/>
    <property type="match status" value="1"/>
</dbReference>
<dbReference type="SUPFAM" id="SSF56519">
    <property type="entry name" value="Penicillin binding protein dimerisation domain"/>
    <property type="match status" value="1"/>
</dbReference>
<keyword evidence="6 16" id="KW-0645">Protease</keyword>
<dbReference type="InterPro" id="IPR001460">
    <property type="entry name" value="PCN-bd_Tpept"/>
</dbReference>
<gene>
    <name evidence="16" type="primary">ftsI</name>
    <name evidence="19" type="ORF">Pas1_00880</name>
</gene>
<feature type="active site" description="Acyl-ester intermediate" evidence="16">
    <location>
        <position position="300"/>
    </location>
</feature>
<evidence type="ECO:0000256" key="16">
    <source>
        <dbReference type="HAMAP-Rule" id="MF_02080"/>
    </source>
</evidence>
<evidence type="ECO:0000259" key="18">
    <source>
        <dbReference type="Pfam" id="PF03717"/>
    </source>
</evidence>
<keyword evidence="13 16" id="KW-0717">Septation</keyword>
<dbReference type="GO" id="GO:0005886">
    <property type="term" value="C:plasma membrane"/>
    <property type="evidence" value="ECO:0007669"/>
    <property type="project" value="UniProtKB-UniRule"/>
</dbReference>
<comment type="catalytic activity">
    <reaction evidence="16">
        <text>Preferential cleavage: (Ac)2-L-Lys-D-Ala-|-D-Ala. Also transpeptidation of peptidyl-alanyl moieties that are N-acyl substituents of D-alanine.</text>
        <dbReference type="EC" id="3.4.16.4"/>
    </reaction>
</comment>
<comment type="function">
    <text evidence="16">Catalyzes cross-linking of the peptidoglycan cell wall at the division septum.</text>
</comment>
<evidence type="ECO:0000256" key="8">
    <source>
        <dbReference type="ARBA" id="ARBA00022801"/>
    </source>
</evidence>